<dbReference type="OrthoDB" id="9768004at2"/>
<dbReference type="InterPro" id="IPR005532">
    <property type="entry name" value="SUMF_dom"/>
</dbReference>
<feature type="domain" description="Sulfatase-modifying factor enzyme-like" evidence="2">
    <location>
        <begin position="34"/>
        <end position="261"/>
    </location>
</feature>
<dbReference type="PANTHER" id="PTHR23150:SF19">
    <property type="entry name" value="FORMYLGLYCINE-GENERATING ENZYME"/>
    <property type="match status" value="1"/>
</dbReference>
<keyword evidence="1" id="KW-0732">Signal</keyword>
<dbReference type="PANTHER" id="PTHR23150">
    <property type="entry name" value="SULFATASE MODIFYING FACTOR 1, 2"/>
    <property type="match status" value="1"/>
</dbReference>
<evidence type="ECO:0000259" key="2">
    <source>
        <dbReference type="Pfam" id="PF03781"/>
    </source>
</evidence>
<dbReference type="RefSeq" id="WP_143814217.1">
    <property type="nucleotide sequence ID" value="NZ_FUXP01000005.1"/>
</dbReference>
<dbReference type="EMBL" id="FUXP01000005">
    <property type="protein sequence ID" value="SKA04463.1"/>
    <property type="molecule type" value="Genomic_DNA"/>
</dbReference>
<dbReference type="STRING" id="1122188.SAMN02745674_01684"/>
<keyword evidence="4" id="KW-1185">Reference proteome</keyword>
<dbReference type="InterPro" id="IPR042095">
    <property type="entry name" value="SUMF_sf"/>
</dbReference>
<name>A0A1T4QL11_9GAMM</name>
<dbReference type="SUPFAM" id="SSF56436">
    <property type="entry name" value="C-type lectin-like"/>
    <property type="match status" value="1"/>
</dbReference>
<evidence type="ECO:0000313" key="4">
    <source>
        <dbReference type="Proteomes" id="UP000190061"/>
    </source>
</evidence>
<accession>A0A1T4QL11</accession>
<evidence type="ECO:0000313" key="3">
    <source>
        <dbReference type="EMBL" id="SKA04463.1"/>
    </source>
</evidence>
<evidence type="ECO:0000256" key="1">
    <source>
        <dbReference type="SAM" id="SignalP"/>
    </source>
</evidence>
<dbReference type="Gene3D" id="3.90.1580.10">
    <property type="entry name" value="paralog of FGE (formylglycine-generating enzyme)"/>
    <property type="match status" value="1"/>
</dbReference>
<dbReference type="AlphaFoldDB" id="A0A1T4QL11"/>
<dbReference type="Proteomes" id="UP000190061">
    <property type="component" value="Unassembled WGS sequence"/>
</dbReference>
<feature type="signal peptide" evidence="1">
    <location>
        <begin position="1"/>
        <end position="27"/>
    </location>
</feature>
<protein>
    <submittedName>
        <fullName evidence="3">Formylglycine-generating enzyme, required for sulfatase activity, contains SUMF1/FGE domain</fullName>
    </submittedName>
</protein>
<reference evidence="3 4" key="1">
    <citation type="submission" date="2017-02" db="EMBL/GenBank/DDBJ databases">
        <authorList>
            <person name="Peterson S.W."/>
        </authorList>
    </citation>
    <scope>NUCLEOTIDE SEQUENCE [LARGE SCALE GENOMIC DNA]</scope>
    <source>
        <strain evidence="3 4">DSM 21749</strain>
    </source>
</reference>
<proteinExistence type="predicted"/>
<sequence>MLPKATDPGLRAAAALLAAVVSTAAGAADKGYAELPGGSFRSTLAYEDISADLRVRPFAMMKRPVTNGEFLAFVQANPQWRRDRVPTVMAEPRYLSHWDGPTELGEASAGQPVVQVSWFAASAYCEAQGARLPTWTEWEYAAAADETRRDARKDPVWRERILAWYSRPSNAALPRAGLQTPNVYGVQDLHGLVWEWTDDFSSLLVDADNRNQGDPDNARFCGAGALSMDDRDNYAVLMRVAMLSSLGAEDTTGNLGFRCVKDLP</sequence>
<organism evidence="3 4">
    <name type="scientific">Lysobacter spongiicola DSM 21749</name>
    <dbReference type="NCBI Taxonomy" id="1122188"/>
    <lineage>
        <taxon>Bacteria</taxon>
        <taxon>Pseudomonadati</taxon>
        <taxon>Pseudomonadota</taxon>
        <taxon>Gammaproteobacteria</taxon>
        <taxon>Lysobacterales</taxon>
        <taxon>Lysobacteraceae</taxon>
        <taxon>Novilysobacter</taxon>
    </lineage>
</organism>
<gene>
    <name evidence="3" type="ORF">SAMN02745674_01684</name>
</gene>
<dbReference type="InterPro" id="IPR051043">
    <property type="entry name" value="Sulfatase_Mod_Factor_Kinase"/>
</dbReference>
<dbReference type="Pfam" id="PF03781">
    <property type="entry name" value="FGE-sulfatase"/>
    <property type="match status" value="1"/>
</dbReference>
<feature type="chain" id="PRO_5013250510" evidence="1">
    <location>
        <begin position="28"/>
        <end position="264"/>
    </location>
</feature>
<dbReference type="InterPro" id="IPR016187">
    <property type="entry name" value="CTDL_fold"/>
</dbReference>
<dbReference type="GO" id="GO:0120147">
    <property type="term" value="F:formylglycine-generating oxidase activity"/>
    <property type="evidence" value="ECO:0007669"/>
    <property type="project" value="TreeGrafter"/>
</dbReference>